<dbReference type="EMBL" id="JASSZA010000157">
    <property type="protein sequence ID" value="KAK2081668.1"/>
    <property type="molecule type" value="Genomic_DNA"/>
</dbReference>
<proteinExistence type="predicted"/>
<sequence>MSSMFCPYKTQRRGDPRGVSPDEPDGVNLPQLLPGDRNQPRSRDPVLRFAFGHKQNRSTFSRLVYFR</sequence>
<dbReference type="Proteomes" id="UP001266305">
    <property type="component" value="Unassembled WGS sequence"/>
</dbReference>
<evidence type="ECO:0000313" key="2">
    <source>
        <dbReference type="EMBL" id="KAK2081668.1"/>
    </source>
</evidence>
<protein>
    <submittedName>
        <fullName evidence="2">Uncharacterized protein</fullName>
    </submittedName>
</protein>
<evidence type="ECO:0000256" key="1">
    <source>
        <dbReference type="SAM" id="MobiDB-lite"/>
    </source>
</evidence>
<reference evidence="2 3" key="1">
    <citation type="submission" date="2023-05" db="EMBL/GenBank/DDBJ databases">
        <title>B98-5 Cell Line De Novo Hybrid Assembly: An Optical Mapping Approach.</title>
        <authorList>
            <person name="Kananen K."/>
            <person name="Auerbach J.A."/>
            <person name="Kautto E."/>
            <person name="Blachly J.S."/>
        </authorList>
    </citation>
    <scope>NUCLEOTIDE SEQUENCE [LARGE SCALE GENOMIC DNA]</scope>
    <source>
        <strain evidence="2">B95-8</strain>
        <tissue evidence="2">Cell line</tissue>
    </source>
</reference>
<keyword evidence="3" id="KW-1185">Reference proteome</keyword>
<comment type="caution">
    <text evidence="2">The sequence shown here is derived from an EMBL/GenBank/DDBJ whole genome shotgun (WGS) entry which is preliminary data.</text>
</comment>
<evidence type="ECO:0000313" key="3">
    <source>
        <dbReference type="Proteomes" id="UP001266305"/>
    </source>
</evidence>
<gene>
    <name evidence="2" type="ORF">P7K49_040850</name>
</gene>
<accession>A0ABQ9TB49</accession>
<organism evidence="2 3">
    <name type="scientific">Saguinus oedipus</name>
    <name type="common">Cotton-top tamarin</name>
    <name type="synonym">Oedipomidas oedipus</name>
    <dbReference type="NCBI Taxonomy" id="9490"/>
    <lineage>
        <taxon>Eukaryota</taxon>
        <taxon>Metazoa</taxon>
        <taxon>Chordata</taxon>
        <taxon>Craniata</taxon>
        <taxon>Vertebrata</taxon>
        <taxon>Euteleostomi</taxon>
        <taxon>Mammalia</taxon>
        <taxon>Eutheria</taxon>
        <taxon>Euarchontoglires</taxon>
        <taxon>Primates</taxon>
        <taxon>Haplorrhini</taxon>
        <taxon>Platyrrhini</taxon>
        <taxon>Cebidae</taxon>
        <taxon>Callitrichinae</taxon>
        <taxon>Saguinus</taxon>
    </lineage>
</organism>
<feature type="region of interest" description="Disordered" evidence="1">
    <location>
        <begin position="1"/>
        <end position="43"/>
    </location>
</feature>
<name>A0ABQ9TB49_SAGOE</name>